<reference evidence="3" key="1">
    <citation type="submission" date="2016-02" db="EMBL/GenBank/DDBJ databases">
        <authorList>
            <person name="Holder M.E."/>
            <person name="Ajami N.J."/>
            <person name="Petrosino J.F."/>
        </authorList>
    </citation>
    <scope>NUCLEOTIDE SEQUENCE [LARGE SCALE GENOMIC DNA]</scope>
    <source>
        <strain evidence="3">CCUG 36733</strain>
    </source>
</reference>
<evidence type="ECO:0000313" key="3">
    <source>
        <dbReference type="Proteomes" id="UP000065220"/>
    </source>
</evidence>
<dbReference type="AlphaFoldDB" id="A0A0X8JEC7"/>
<name>A0A0X8JEC7_ACTRD</name>
<dbReference type="KEGG" id="ard:AXF14_06365"/>
<accession>A0A0X8JEC7</accession>
<organism evidence="2 3">
    <name type="scientific">Actinomyces radicidentis</name>
    <dbReference type="NCBI Taxonomy" id="111015"/>
    <lineage>
        <taxon>Bacteria</taxon>
        <taxon>Bacillati</taxon>
        <taxon>Actinomycetota</taxon>
        <taxon>Actinomycetes</taxon>
        <taxon>Actinomycetales</taxon>
        <taxon>Actinomycetaceae</taxon>
        <taxon>Actinomyces</taxon>
    </lineage>
</organism>
<feature type="region of interest" description="Disordered" evidence="1">
    <location>
        <begin position="30"/>
        <end position="55"/>
    </location>
</feature>
<dbReference type="EMBL" id="CP014228">
    <property type="protein sequence ID" value="AMD87280.1"/>
    <property type="molecule type" value="Genomic_DNA"/>
</dbReference>
<keyword evidence="3" id="KW-1185">Reference proteome</keyword>
<protein>
    <submittedName>
        <fullName evidence="2">Uncharacterized protein</fullName>
    </submittedName>
</protein>
<gene>
    <name evidence="2" type="ORF">AXF14_06365</name>
</gene>
<dbReference type="Proteomes" id="UP000065220">
    <property type="component" value="Chromosome"/>
</dbReference>
<evidence type="ECO:0000256" key="1">
    <source>
        <dbReference type="SAM" id="MobiDB-lite"/>
    </source>
</evidence>
<sequence length="97" mass="10443">MEVPAGKVWAVVPRTMARVPEAAAGLRAAQASSPVRAAPLPPLEPPVTRRVPPASTVPVRAQVAEAAPPRAGTYWRERPSRLRSEPVGLRISTNFCW</sequence>
<evidence type="ECO:0000313" key="2">
    <source>
        <dbReference type="EMBL" id="AMD87280.1"/>
    </source>
</evidence>
<proteinExistence type="predicted"/>